<keyword evidence="3" id="KW-0813">Transport</keyword>
<dbReference type="Pfam" id="PF01594">
    <property type="entry name" value="AI-2E_transport"/>
    <property type="match status" value="1"/>
</dbReference>
<name>C9LKX1_9FIRM</name>
<evidence type="ECO:0000256" key="7">
    <source>
        <dbReference type="ARBA" id="ARBA00023136"/>
    </source>
</evidence>
<feature type="transmembrane region" description="Helical" evidence="8">
    <location>
        <begin position="296"/>
        <end position="314"/>
    </location>
</feature>
<proteinExistence type="inferred from homology"/>
<dbReference type="GO" id="GO:0055085">
    <property type="term" value="P:transmembrane transport"/>
    <property type="evidence" value="ECO:0007669"/>
    <property type="project" value="TreeGrafter"/>
</dbReference>
<organism evidence="9 10">
    <name type="scientific">Dialister invisus DSM 15470</name>
    <dbReference type="NCBI Taxonomy" id="592028"/>
    <lineage>
        <taxon>Bacteria</taxon>
        <taxon>Bacillati</taxon>
        <taxon>Bacillota</taxon>
        <taxon>Negativicutes</taxon>
        <taxon>Veillonellales</taxon>
        <taxon>Veillonellaceae</taxon>
        <taxon>Dialister</taxon>
    </lineage>
</organism>
<feature type="transmembrane region" description="Helical" evidence="8">
    <location>
        <begin position="263"/>
        <end position="284"/>
    </location>
</feature>
<evidence type="ECO:0000256" key="8">
    <source>
        <dbReference type="SAM" id="Phobius"/>
    </source>
</evidence>
<keyword evidence="5 8" id="KW-0812">Transmembrane</keyword>
<feature type="transmembrane region" description="Helical" evidence="8">
    <location>
        <begin position="238"/>
        <end position="257"/>
    </location>
</feature>
<evidence type="ECO:0000256" key="1">
    <source>
        <dbReference type="ARBA" id="ARBA00004651"/>
    </source>
</evidence>
<feature type="transmembrane region" description="Helical" evidence="8">
    <location>
        <begin position="152"/>
        <end position="174"/>
    </location>
</feature>
<comment type="similarity">
    <text evidence="2">Belongs to the autoinducer-2 exporter (AI-2E) (TC 2.A.86) family.</text>
</comment>
<dbReference type="PANTHER" id="PTHR21716:SF53">
    <property type="entry name" value="PERMEASE PERM-RELATED"/>
    <property type="match status" value="1"/>
</dbReference>
<evidence type="ECO:0008006" key="11">
    <source>
        <dbReference type="Google" id="ProtNLM"/>
    </source>
</evidence>
<comment type="subcellular location">
    <subcellularLocation>
        <location evidence="1">Cell membrane</location>
        <topology evidence="1">Multi-pass membrane protein</topology>
    </subcellularLocation>
</comment>
<feature type="transmembrane region" description="Helical" evidence="8">
    <location>
        <begin position="12"/>
        <end position="45"/>
    </location>
</feature>
<keyword evidence="6 8" id="KW-1133">Transmembrane helix</keyword>
<dbReference type="PANTHER" id="PTHR21716">
    <property type="entry name" value="TRANSMEMBRANE PROTEIN"/>
    <property type="match status" value="1"/>
</dbReference>
<dbReference type="STRING" id="592028.GCWU000321_00147"/>
<dbReference type="InterPro" id="IPR002549">
    <property type="entry name" value="AI-2E-like"/>
</dbReference>
<keyword evidence="7 8" id="KW-0472">Membrane</keyword>
<comment type="caution">
    <text evidence="9">The sequence shown here is derived from an EMBL/GenBank/DDBJ whole genome shotgun (WGS) entry which is preliminary data.</text>
</comment>
<gene>
    <name evidence="9" type="ORF">GCWU000321_00147</name>
</gene>
<evidence type="ECO:0000256" key="2">
    <source>
        <dbReference type="ARBA" id="ARBA00009773"/>
    </source>
</evidence>
<protein>
    <recommendedName>
        <fullName evidence="11">AI-2E family transporter</fullName>
    </recommendedName>
</protein>
<dbReference type="HOGENOM" id="CLU_031275_8_2_9"/>
<evidence type="ECO:0000256" key="6">
    <source>
        <dbReference type="ARBA" id="ARBA00022989"/>
    </source>
</evidence>
<dbReference type="GO" id="GO:0005886">
    <property type="term" value="C:plasma membrane"/>
    <property type="evidence" value="ECO:0007669"/>
    <property type="project" value="UniProtKB-SubCell"/>
</dbReference>
<sequence length="351" mass="39462">MMKRTAEFWMRVSITLFFILLALSAPIIFFPFGISLILSILLTPLAQKLYKWINMTGIKNIPYDIPIIISFGIFIGIIYLIAIHIFVPFITELRAFTRSIPATFSALQSAIPELEAAYHLSLLPAEAQGFIAKMIQEIGEYTLRLAQFSLSAIFSFASTVIELIVVPFITFYMMKKGRTFSNKFAELFPERYHAHIKNLFKEIHFVLKAYIHGQLLLSVLMAFLVFIGMWIMDIPYPLVIGLLAGVVEMVPIIGPIIGAVPPILLGLLQGSSVMIQVIIFYVVVQQLDSHFIMPKLMGSIIEVHPVAIIAGVLIGGSLKGILGMMIAVPAVAVLQILLRHMWYYDRYKVLR</sequence>
<dbReference type="AlphaFoldDB" id="C9LKX1"/>
<keyword evidence="4" id="KW-1003">Cell membrane</keyword>
<keyword evidence="10" id="KW-1185">Reference proteome</keyword>
<dbReference type="EMBL" id="ACIM02000001">
    <property type="protein sequence ID" value="EEW96208.1"/>
    <property type="molecule type" value="Genomic_DNA"/>
</dbReference>
<evidence type="ECO:0000313" key="9">
    <source>
        <dbReference type="EMBL" id="EEW96208.1"/>
    </source>
</evidence>
<dbReference type="Proteomes" id="UP000004736">
    <property type="component" value="Unassembled WGS sequence"/>
</dbReference>
<dbReference type="eggNOG" id="COG0628">
    <property type="taxonomic scope" value="Bacteria"/>
</dbReference>
<reference evidence="9" key="1">
    <citation type="submission" date="2009-09" db="EMBL/GenBank/DDBJ databases">
        <authorList>
            <person name="Weinstock G."/>
            <person name="Sodergren E."/>
            <person name="Clifton S."/>
            <person name="Fulton L."/>
            <person name="Fulton B."/>
            <person name="Courtney L."/>
            <person name="Fronick C."/>
            <person name="Harrison M."/>
            <person name="Strong C."/>
            <person name="Farmer C."/>
            <person name="Delahaunty K."/>
            <person name="Markovic C."/>
            <person name="Hall O."/>
            <person name="Minx P."/>
            <person name="Tomlinson C."/>
            <person name="Mitreva M."/>
            <person name="Nelson J."/>
            <person name="Hou S."/>
            <person name="Wollam A."/>
            <person name="Pepin K.H."/>
            <person name="Johnson M."/>
            <person name="Bhonagiri V."/>
            <person name="Nash W.E."/>
            <person name="Warren W."/>
            <person name="Chinwalla A."/>
            <person name="Mardis E.R."/>
            <person name="Wilson R.K."/>
        </authorList>
    </citation>
    <scope>NUCLEOTIDE SEQUENCE [LARGE SCALE GENOMIC DNA]</scope>
    <source>
        <strain evidence="9">DSM 15470</strain>
    </source>
</reference>
<accession>C9LKX1</accession>
<feature type="transmembrane region" description="Helical" evidence="8">
    <location>
        <begin position="65"/>
        <end position="90"/>
    </location>
</feature>
<evidence type="ECO:0000256" key="4">
    <source>
        <dbReference type="ARBA" id="ARBA00022475"/>
    </source>
</evidence>
<evidence type="ECO:0000313" key="10">
    <source>
        <dbReference type="Proteomes" id="UP000004736"/>
    </source>
</evidence>
<evidence type="ECO:0000256" key="3">
    <source>
        <dbReference type="ARBA" id="ARBA00022448"/>
    </source>
</evidence>
<feature type="transmembrane region" description="Helical" evidence="8">
    <location>
        <begin position="320"/>
        <end position="338"/>
    </location>
</feature>
<evidence type="ECO:0000256" key="5">
    <source>
        <dbReference type="ARBA" id="ARBA00022692"/>
    </source>
</evidence>
<feature type="transmembrane region" description="Helical" evidence="8">
    <location>
        <begin position="209"/>
        <end position="231"/>
    </location>
</feature>